<dbReference type="PANTHER" id="PTHR46847:SF1">
    <property type="entry name" value="D-ALLOSE-BINDING PERIPLASMIC PROTEIN-RELATED"/>
    <property type="match status" value="1"/>
</dbReference>
<sequence>MTSWTVWVRGRFAGRSLRKAALVLVLVAWTLPASATTIAILMPPPALARRLHDGLGEQAQARGVAARFAYAPEGAGEVQIAQVRRFIAEKVDALVVMPVDPTAREEINRLALEADVPLVLIGQGPRTDWFAGRVTHVVPNDLVAGRLQMRKLAQMLGGVGRVAIIAGSPSDPGSVLRQRGAGEVLSVSPGLRLVAETTADGSRASARAAVGGWIARGIGIDAIAAGSDEMALGASDAIEAAGIPVGQILIGGADATADGMQAMQDKRLAVTIYQDAGTQSRRAIDDALGLIRREPVPQYDWVPSELVTDRMSTTHFSR</sequence>
<protein>
    <submittedName>
        <fullName evidence="5">Sugar ABC transporter, periplasmic sugar-binding protein</fullName>
    </submittedName>
</protein>
<dbReference type="STRING" id="426355.Mrad2831_0195"/>
<gene>
    <name evidence="5" type="ordered locus">Mrad2831_0195</name>
</gene>
<comment type="subcellular location">
    <subcellularLocation>
        <location evidence="1">Cell envelope</location>
    </subcellularLocation>
</comment>
<comment type="similarity">
    <text evidence="2">Belongs to the bacterial solute-binding protein 2 family.</text>
</comment>
<dbReference type="SUPFAM" id="SSF53822">
    <property type="entry name" value="Periplasmic binding protein-like I"/>
    <property type="match status" value="1"/>
</dbReference>
<evidence type="ECO:0000259" key="4">
    <source>
        <dbReference type="Pfam" id="PF13407"/>
    </source>
</evidence>
<accession>B1M7C3</accession>
<dbReference type="HOGENOM" id="CLU_037628_3_1_5"/>
<dbReference type="AlphaFoldDB" id="B1M7C3"/>
<dbReference type="InterPro" id="IPR025997">
    <property type="entry name" value="SBP_2_dom"/>
</dbReference>
<evidence type="ECO:0000256" key="1">
    <source>
        <dbReference type="ARBA" id="ARBA00004196"/>
    </source>
</evidence>
<evidence type="ECO:0000256" key="3">
    <source>
        <dbReference type="ARBA" id="ARBA00022729"/>
    </source>
</evidence>
<dbReference type="GeneID" id="6136037"/>
<keyword evidence="3" id="KW-0732">Signal</keyword>
<dbReference type="PANTHER" id="PTHR46847">
    <property type="entry name" value="D-ALLOSE-BINDING PERIPLASMIC PROTEIN-RELATED"/>
    <property type="match status" value="1"/>
</dbReference>
<dbReference type="KEGG" id="mrd:Mrad2831_0195"/>
<name>B1M7C3_METRJ</name>
<dbReference type="Gene3D" id="3.40.50.2300">
    <property type="match status" value="2"/>
</dbReference>
<dbReference type="InterPro" id="IPR028082">
    <property type="entry name" value="Peripla_BP_I"/>
</dbReference>
<dbReference type="OrthoDB" id="250606at2"/>
<reference evidence="5 6" key="1">
    <citation type="submission" date="2008-03" db="EMBL/GenBank/DDBJ databases">
        <title>Complete sequence of chromosome of Methylobacterium radiotolerans JCM 2831.</title>
        <authorList>
            <consortium name="US DOE Joint Genome Institute"/>
            <person name="Copeland A."/>
            <person name="Lucas S."/>
            <person name="Lapidus A."/>
            <person name="Glavina del Rio T."/>
            <person name="Dalin E."/>
            <person name="Tice H."/>
            <person name="Bruce D."/>
            <person name="Goodwin L."/>
            <person name="Pitluck S."/>
            <person name="Kiss H."/>
            <person name="Brettin T."/>
            <person name="Detter J.C."/>
            <person name="Han C."/>
            <person name="Kuske C.R."/>
            <person name="Schmutz J."/>
            <person name="Larimer F."/>
            <person name="Land M."/>
            <person name="Hauser L."/>
            <person name="Kyrpides N."/>
            <person name="Mikhailova N."/>
            <person name="Marx C.J."/>
            <person name="Richardson P."/>
        </authorList>
    </citation>
    <scope>NUCLEOTIDE SEQUENCE [LARGE SCALE GENOMIC DNA]</scope>
    <source>
        <strain evidence="6">ATCC 27329 / DSM 1819 / JCM 2831 / NBRC 15690 / NCIMB 10815 / 0-1</strain>
    </source>
</reference>
<dbReference type="eggNOG" id="COG1879">
    <property type="taxonomic scope" value="Bacteria"/>
</dbReference>
<dbReference type="EMBL" id="CP001001">
    <property type="protein sequence ID" value="ACB22221.1"/>
    <property type="molecule type" value="Genomic_DNA"/>
</dbReference>
<dbReference type="Pfam" id="PF13407">
    <property type="entry name" value="Peripla_BP_4"/>
    <property type="match status" value="1"/>
</dbReference>
<dbReference type="GO" id="GO:0030313">
    <property type="term" value="C:cell envelope"/>
    <property type="evidence" value="ECO:0007669"/>
    <property type="project" value="UniProtKB-SubCell"/>
</dbReference>
<evidence type="ECO:0000313" key="6">
    <source>
        <dbReference type="Proteomes" id="UP000006589"/>
    </source>
</evidence>
<evidence type="ECO:0000313" key="5">
    <source>
        <dbReference type="EMBL" id="ACB22221.1"/>
    </source>
</evidence>
<dbReference type="RefSeq" id="WP_012317219.1">
    <property type="nucleotide sequence ID" value="NC_010505.1"/>
</dbReference>
<proteinExistence type="inferred from homology"/>
<evidence type="ECO:0000256" key="2">
    <source>
        <dbReference type="ARBA" id="ARBA00007639"/>
    </source>
</evidence>
<dbReference type="Proteomes" id="UP000006589">
    <property type="component" value="Chromosome"/>
</dbReference>
<feature type="domain" description="Periplasmic binding protein" evidence="4">
    <location>
        <begin position="51"/>
        <end position="291"/>
    </location>
</feature>
<dbReference type="PATRIC" id="fig|426355.14.peg.222"/>
<dbReference type="GO" id="GO:0030246">
    <property type="term" value="F:carbohydrate binding"/>
    <property type="evidence" value="ECO:0007669"/>
    <property type="project" value="UniProtKB-ARBA"/>
</dbReference>
<organism evidence="5 6">
    <name type="scientific">Methylobacterium radiotolerans (strain ATCC 27329 / DSM 1819 / JCM 2831 / NBRC 15690 / NCIMB 10815 / 0-1)</name>
    <dbReference type="NCBI Taxonomy" id="426355"/>
    <lineage>
        <taxon>Bacteria</taxon>
        <taxon>Pseudomonadati</taxon>
        <taxon>Pseudomonadota</taxon>
        <taxon>Alphaproteobacteria</taxon>
        <taxon>Hyphomicrobiales</taxon>
        <taxon>Methylobacteriaceae</taxon>
        <taxon>Methylobacterium</taxon>
    </lineage>
</organism>